<proteinExistence type="inferred from homology"/>
<sequence>MDVIALAWWQLAIAALLVVALAGCTALMRLGVGRSLLIAGTRTVVQLALIGLVLEALFAAERLLWVALMALAMLLVAGREAMARQQRRLRGGWAFGIGTLAMFLSSFTVTVLTLTVIIGPEPWYRPQYAIPLLGMLLGNTMTGVALALDRLTESAWRQRAVIENRLMLGQPWQVAIGDIRREAMRSGLMPTINGMAAAGLVSLPGMMTGQILAGTAPGLAVKYQILIMFAIALGTGFGALAAVSIGSRRLFDKRERLRLDRLAAPRS</sequence>
<comment type="similarity">
    <text evidence="2">Belongs to the UPF0014 family.</text>
</comment>
<evidence type="ECO:0000256" key="2">
    <source>
        <dbReference type="ARBA" id="ARBA00005268"/>
    </source>
</evidence>
<dbReference type="EMBL" id="JBHSZP010000003">
    <property type="protein sequence ID" value="MFC7088597.1"/>
    <property type="molecule type" value="Genomic_DNA"/>
</dbReference>
<protein>
    <submittedName>
        <fullName evidence="7">ABC transporter permease</fullName>
    </submittedName>
</protein>
<comment type="caution">
    <text evidence="7">The sequence shown here is derived from an EMBL/GenBank/DDBJ whole genome shotgun (WGS) entry which is preliminary data.</text>
</comment>
<feature type="transmembrane region" description="Helical" evidence="6">
    <location>
        <begin position="93"/>
        <end position="118"/>
    </location>
</feature>
<evidence type="ECO:0000256" key="6">
    <source>
        <dbReference type="SAM" id="Phobius"/>
    </source>
</evidence>
<reference evidence="8" key="1">
    <citation type="journal article" date="2019" name="Int. J. Syst. Evol. Microbiol.">
        <title>The Global Catalogue of Microorganisms (GCM) 10K type strain sequencing project: providing services to taxonomists for standard genome sequencing and annotation.</title>
        <authorList>
            <consortium name="The Broad Institute Genomics Platform"/>
            <consortium name="The Broad Institute Genome Sequencing Center for Infectious Disease"/>
            <person name="Wu L."/>
            <person name="Ma J."/>
        </authorList>
    </citation>
    <scope>NUCLEOTIDE SEQUENCE [LARGE SCALE GENOMIC DNA]</scope>
    <source>
        <strain evidence="8">CGMCC 1.13666</strain>
    </source>
</reference>
<dbReference type="PANTHER" id="PTHR30028:SF0">
    <property type="entry name" value="PROTEIN ALUMINUM SENSITIVE 3"/>
    <property type="match status" value="1"/>
</dbReference>
<feature type="transmembrane region" description="Helical" evidence="6">
    <location>
        <begin position="35"/>
        <end position="57"/>
    </location>
</feature>
<gene>
    <name evidence="7" type="ORF">ACFQH5_03395</name>
</gene>
<dbReference type="InterPro" id="IPR005226">
    <property type="entry name" value="UPF0014_fam"/>
</dbReference>
<keyword evidence="8" id="KW-1185">Reference proteome</keyword>
<comment type="subcellular location">
    <subcellularLocation>
        <location evidence="1">Membrane</location>
        <topology evidence="1">Multi-pass membrane protein</topology>
    </subcellularLocation>
</comment>
<evidence type="ECO:0000313" key="8">
    <source>
        <dbReference type="Proteomes" id="UP001596411"/>
    </source>
</evidence>
<evidence type="ECO:0000256" key="3">
    <source>
        <dbReference type="ARBA" id="ARBA00022692"/>
    </source>
</evidence>
<keyword evidence="5 6" id="KW-0472">Membrane</keyword>
<dbReference type="PANTHER" id="PTHR30028">
    <property type="entry name" value="UPF0014 INNER MEMBRANE PROTEIN YBBM-RELATED"/>
    <property type="match status" value="1"/>
</dbReference>
<feature type="transmembrane region" description="Helical" evidence="6">
    <location>
        <begin position="225"/>
        <end position="246"/>
    </location>
</feature>
<feature type="transmembrane region" description="Helical" evidence="6">
    <location>
        <begin position="191"/>
        <end position="213"/>
    </location>
</feature>
<name>A0ABW2ESL5_9GAMM</name>
<evidence type="ECO:0000256" key="5">
    <source>
        <dbReference type="ARBA" id="ARBA00023136"/>
    </source>
</evidence>
<feature type="transmembrane region" description="Helical" evidence="6">
    <location>
        <begin position="63"/>
        <end position="81"/>
    </location>
</feature>
<keyword evidence="4 6" id="KW-1133">Transmembrane helix</keyword>
<feature type="transmembrane region" description="Helical" evidence="6">
    <location>
        <begin position="130"/>
        <end position="148"/>
    </location>
</feature>
<accession>A0ABW2ESL5</accession>
<keyword evidence="3 6" id="KW-0812">Transmembrane</keyword>
<evidence type="ECO:0000256" key="4">
    <source>
        <dbReference type="ARBA" id="ARBA00022989"/>
    </source>
</evidence>
<dbReference type="Proteomes" id="UP001596411">
    <property type="component" value="Unassembled WGS sequence"/>
</dbReference>
<evidence type="ECO:0000256" key="1">
    <source>
        <dbReference type="ARBA" id="ARBA00004141"/>
    </source>
</evidence>
<evidence type="ECO:0000313" key="7">
    <source>
        <dbReference type="EMBL" id="MFC7088597.1"/>
    </source>
</evidence>
<dbReference type="Pfam" id="PF03649">
    <property type="entry name" value="UPF0014"/>
    <property type="match status" value="1"/>
</dbReference>
<organism evidence="7 8">
    <name type="scientific">Halomonas salifodinae</name>
    <dbReference type="NCBI Taxonomy" id="438745"/>
    <lineage>
        <taxon>Bacteria</taxon>
        <taxon>Pseudomonadati</taxon>
        <taxon>Pseudomonadota</taxon>
        <taxon>Gammaproteobacteria</taxon>
        <taxon>Oceanospirillales</taxon>
        <taxon>Halomonadaceae</taxon>
        <taxon>Halomonas</taxon>
    </lineage>
</organism>
<feature type="transmembrane region" description="Helical" evidence="6">
    <location>
        <begin position="6"/>
        <end position="28"/>
    </location>
</feature>
<dbReference type="RefSeq" id="WP_346063215.1">
    <property type="nucleotide sequence ID" value="NZ_BAAADR010000015.1"/>
</dbReference>